<organism evidence="1">
    <name type="scientific">uncultured organism</name>
    <dbReference type="NCBI Taxonomy" id="155900"/>
    <lineage>
        <taxon>unclassified sequences</taxon>
        <taxon>environmental samples</taxon>
    </lineage>
</organism>
<accession>A0A5B8R6Z1</accession>
<evidence type="ECO:0000313" key="1">
    <source>
        <dbReference type="EMBL" id="QEA04231.1"/>
    </source>
</evidence>
<proteinExistence type="predicted"/>
<dbReference type="EMBL" id="MN079081">
    <property type="protein sequence ID" value="QEA04231.1"/>
    <property type="molecule type" value="Genomic_DNA"/>
</dbReference>
<name>A0A5B8R6Z1_9ZZZZ</name>
<gene>
    <name evidence="1" type="ORF">KBTEX_00535</name>
</gene>
<sequence length="226" mass="23739">MQGGEEQRMREELLLTGRDRTDPAQGEDTLQGLIARLHEGAAAAHGCPRQLLRLSPWHIGGFGEHRRGLPRADLLGGLDELLRTQALDPPADRLLVTPGPVVPTRGADAGRRRHQLLMVRLSADSGSHDLAGLVRACVSATGLVGRYRLLPAAGPLDGGMAIEARDPEGWIPVGYCGRATSAQIEAGGLAPDGHAAVVLSFGLEALELVLAGDRPADEAVRVAACS</sequence>
<reference evidence="1" key="1">
    <citation type="submission" date="2019-06" db="EMBL/GenBank/DDBJ databases">
        <authorList>
            <person name="Murdoch R.W."/>
            <person name="Fathepure B."/>
        </authorList>
    </citation>
    <scope>NUCLEOTIDE SEQUENCE</scope>
</reference>
<dbReference type="AlphaFoldDB" id="A0A5B8R6Z1"/>
<protein>
    <submittedName>
        <fullName evidence="1">Uncharacterized protein</fullName>
    </submittedName>
</protein>